<name>A0A1R1ATT5_PAELA</name>
<proteinExistence type="predicted"/>
<dbReference type="SUPFAM" id="SSF55729">
    <property type="entry name" value="Acyl-CoA N-acyltransferases (Nat)"/>
    <property type="match status" value="1"/>
</dbReference>
<reference evidence="4 5" key="1">
    <citation type="submission" date="2016-11" db="EMBL/GenBank/DDBJ databases">
        <title>Paenibacillus species isolates.</title>
        <authorList>
            <person name="Beno S.M."/>
        </authorList>
    </citation>
    <scope>NUCLEOTIDE SEQUENCE [LARGE SCALE GENOMIC DNA]</scope>
    <source>
        <strain evidence="4 5">FSL F4-0100</strain>
    </source>
</reference>
<accession>A0A1R1ATT5</accession>
<dbReference type="Pfam" id="PF13508">
    <property type="entry name" value="Acetyltransf_7"/>
    <property type="match status" value="1"/>
</dbReference>
<dbReference type="Gene3D" id="3.40.630.30">
    <property type="match status" value="1"/>
</dbReference>
<keyword evidence="1 4" id="KW-0808">Transferase</keyword>
<dbReference type="PANTHER" id="PTHR43420">
    <property type="entry name" value="ACETYLTRANSFERASE"/>
    <property type="match status" value="1"/>
</dbReference>
<dbReference type="STRING" id="1401.BK123_28965"/>
<gene>
    <name evidence="4" type="ORF">BK123_28965</name>
</gene>
<organism evidence="4 5">
    <name type="scientific">Paenibacillus lautus</name>
    <name type="common">Bacillus lautus</name>
    <dbReference type="NCBI Taxonomy" id="1401"/>
    <lineage>
        <taxon>Bacteria</taxon>
        <taxon>Bacillati</taxon>
        <taxon>Bacillota</taxon>
        <taxon>Bacilli</taxon>
        <taxon>Bacillales</taxon>
        <taxon>Paenibacillaceae</taxon>
        <taxon>Paenibacillus</taxon>
    </lineage>
</organism>
<protein>
    <submittedName>
        <fullName evidence="4">GNAT family N-acetyltransferase</fullName>
    </submittedName>
</protein>
<dbReference type="AlphaFoldDB" id="A0A1R1ATT5"/>
<evidence type="ECO:0000256" key="2">
    <source>
        <dbReference type="ARBA" id="ARBA00023315"/>
    </source>
</evidence>
<evidence type="ECO:0000313" key="5">
    <source>
        <dbReference type="Proteomes" id="UP000187074"/>
    </source>
</evidence>
<dbReference type="CDD" id="cd04301">
    <property type="entry name" value="NAT_SF"/>
    <property type="match status" value="1"/>
</dbReference>
<dbReference type="PROSITE" id="PS51186">
    <property type="entry name" value="GNAT"/>
    <property type="match status" value="1"/>
</dbReference>
<feature type="domain" description="N-acetyltransferase" evidence="3">
    <location>
        <begin position="1"/>
        <end position="156"/>
    </location>
</feature>
<dbReference type="InterPro" id="IPR016181">
    <property type="entry name" value="Acyl_CoA_acyltransferase"/>
</dbReference>
<evidence type="ECO:0000256" key="1">
    <source>
        <dbReference type="ARBA" id="ARBA00022679"/>
    </source>
</evidence>
<dbReference type="EMBL" id="MRTF01000012">
    <property type="protein sequence ID" value="OME88983.1"/>
    <property type="molecule type" value="Genomic_DNA"/>
</dbReference>
<evidence type="ECO:0000313" key="4">
    <source>
        <dbReference type="EMBL" id="OME88983.1"/>
    </source>
</evidence>
<comment type="caution">
    <text evidence="4">The sequence shown here is derived from an EMBL/GenBank/DDBJ whole genome shotgun (WGS) entry which is preliminary data.</text>
</comment>
<dbReference type="InterPro" id="IPR050680">
    <property type="entry name" value="YpeA/RimI_acetyltransf"/>
</dbReference>
<sequence>MIMRIATKEDMDQLIRMRWDFTLEDDLDGKLQNETYSDFYEECYEFLLGAFQSDIWKIWVAEEDGMVVSNIYIELIHKVPRPGRITHPFAYMTNVYTKPDYRGKGIGSKLISNINEWAKENKYEFIIVWPSDGGVNFYKKNGYQHCKEPMQNMLCE</sequence>
<evidence type="ECO:0000259" key="3">
    <source>
        <dbReference type="PROSITE" id="PS51186"/>
    </source>
</evidence>
<dbReference type="InterPro" id="IPR000182">
    <property type="entry name" value="GNAT_dom"/>
</dbReference>
<dbReference type="OrthoDB" id="119498at2"/>
<dbReference type="GO" id="GO:0016747">
    <property type="term" value="F:acyltransferase activity, transferring groups other than amino-acyl groups"/>
    <property type="evidence" value="ECO:0007669"/>
    <property type="project" value="InterPro"/>
</dbReference>
<dbReference type="Proteomes" id="UP000187074">
    <property type="component" value="Unassembled WGS sequence"/>
</dbReference>
<keyword evidence="2" id="KW-0012">Acyltransferase</keyword>